<reference evidence="2" key="1">
    <citation type="submission" date="2013-09" db="EMBL/GenBank/DDBJ databases">
        <title>Corchorus olitorius genome sequencing.</title>
        <authorList>
            <person name="Alam M."/>
            <person name="Haque M.S."/>
            <person name="Islam M.S."/>
            <person name="Emdad E.M."/>
            <person name="Islam M.M."/>
            <person name="Ahmed B."/>
            <person name="Halim A."/>
            <person name="Hossen Q.M.M."/>
            <person name="Hossain M.Z."/>
            <person name="Ahmed R."/>
            <person name="Khan M.M."/>
            <person name="Islam R."/>
            <person name="Rashid M.M."/>
            <person name="Khan S.A."/>
            <person name="Rahman M.S."/>
            <person name="Alam M."/>
            <person name="Yahiya A.S."/>
            <person name="Khan M.S."/>
            <person name="Azam M.S."/>
            <person name="Haque T."/>
            <person name="Lashkar M.Z.H."/>
            <person name="Akhand A.I."/>
            <person name="Morshed G."/>
            <person name="Roy S."/>
            <person name="Uddin K.S."/>
            <person name="Rabeya T."/>
            <person name="Hossain A.S."/>
            <person name="Chowdhury A."/>
            <person name="Snigdha A.R."/>
            <person name="Mortoza M.S."/>
            <person name="Matin S.A."/>
            <person name="Hoque S.M.E."/>
            <person name="Islam M.K."/>
            <person name="Roy D.K."/>
            <person name="Haider R."/>
            <person name="Moosa M.M."/>
            <person name="Elias S.M."/>
            <person name="Hasan A.M."/>
            <person name="Jahan S."/>
            <person name="Shafiuddin M."/>
            <person name="Mahmood N."/>
            <person name="Shommy N.S."/>
        </authorList>
    </citation>
    <scope>NUCLEOTIDE SEQUENCE [LARGE SCALE GENOMIC DNA]</scope>
    <source>
        <strain evidence="2">cv. O-4</strain>
    </source>
</reference>
<comment type="caution">
    <text evidence="1">The sequence shown here is derived from an EMBL/GenBank/DDBJ whole genome shotgun (WGS) entry which is preliminary data.</text>
</comment>
<evidence type="ECO:0000313" key="2">
    <source>
        <dbReference type="Proteomes" id="UP000187203"/>
    </source>
</evidence>
<organism evidence="1 2">
    <name type="scientific">Corchorus olitorius</name>
    <dbReference type="NCBI Taxonomy" id="93759"/>
    <lineage>
        <taxon>Eukaryota</taxon>
        <taxon>Viridiplantae</taxon>
        <taxon>Streptophyta</taxon>
        <taxon>Embryophyta</taxon>
        <taxon>Tracheophyta</taxon>
        <taxon>Spermatophyta</taxon>
        <taxon>Magnoliopsida</taxon>
        <taxon>eudicotyledons</taxon>
        <taxon>Gunneridae</taxon>
        <taxon>Pentapetalae</taxon>
        <taxon>rosids</taxon>
        <taxon>malvids</taxon>
        <taxon>Malvales</taxon>
        <taxon>Malvaceae</taxon>
        <taxon>Grewioideae</taxon>
        <taxon>Apeibeae</taxon>
        <taxon>Corchorus</taxon>
    </lineage>
</organism>
<proteinExistence type="predicted"/>
<evidence type="ECO:0000313" key="1">
    <source>
        <dbReference type="EMBL" id="OMO69877.1"/>
    </source>
</evidence>
<accession>A0A1R3HHN0</accession>
<name>A0A1R3HHN0_9ROSI</name>
<dbReference type="AlphaFoldDB" id="A0A1R3HHN0"/>
<gene>
    <name evidence="1" type="ORF">COLO4_28886</name>
</gene>
<dbReference type="EMBL" id="AWUE01020110">
    <property type="protein sequence ID" value="OMO69877.1"/>
    <property type="molecule type" value="Genomic_DNA"/>
</dbReference>
<protein>
    <submittedName>
        <fullName evidence="1">Uncharacterized protein</fullName>
    </submittedName>
</protein>
<dbReference type="Proteomes" id="UP000187203">
    <property type="component" value="Unassembled WGS sequence"/>
</dbReference>
<keyword evidence="2" id="KW-1185">Reference proteome</keyword>
<sequence>MTKRTEKYYLLLAEEEPYRTCKSKSFIPKAIGDEKRE</sequence>